<accession>A0AAN8S5D8</accession>
<protein>
    <submittedName>
        <fullName evidence="2">Uncharacterized protein</fullName>
    </submittedName>
</protein>
<dbReference type="Proteomes" id="UP001372834">
    <property type="component" value="Unassembled WGS sequence"/>
</dbReference>
<evidence type="ECO:0000313" key="2">
    <source>
        <dbReference type="EMBL" id="KAK6626037.1"/>
    </source>
</evidence>
<evidence type="ECO:0000313" key="3">
    <source>
        <dbReference type="Proteomes" id="UP001372834"/>
    </source>
</evidence>
<feature type="region of interest" description="Disordered" evidence="1">
    <location>
        <begin position="49"/>
        <end position="129"/>
    </location>
</feature>
<feature type="region of interest" description="Disordered" evidence="1">
    <location>
        <begin position="1"/>
        <end position="23"/>
    </location>
</feature>
<dbReference type="EMBL" id="JAWJWE010000037">
    <property type="protein sequence ID" value="KAK6626037.1"/>
    <property type="molecule type" value="Genomic_DNA"/>
</dbReference>
<proteinExistence type="predicted"/>
<evidence type="ECO:0000256" key="1">
    <source>
        <dbReference type="SAM" id="MobiDB-lite"/>
    </source>
</evidence>
<sequence>MGHKLVGKTNSGGPPRERPSQLYTSCWGLTPHWRARDVPQRPCTILLDSAGADENPLPASRYPVTPGRIHPGTEEEESTSDGPAWPETRVRQGDASGVCGTPCRPSSPPRHNGMEHPSESVMCSDTQQKNATIRCLI</sequence>
<dbReference type="AlphaFoldDB" id="A0AAN8S5D8"/>
<organism evidence="2 3">
    <name type="scientific">Polyplax serrata</name>
    <name type="common">Common mouse louse</name>
    <dbReference type="NCBI Taxonomy" id="468196"/>
    <lineage>
        <taxon>Eukaryota</taxon>
        <taxon>Metazoa</taxon>
        <taxon>Ecdysozoa</taxon>
        <taxon>Arthropoda</taxon>
        <taxon>Hexapoda</taxon>
        <taxon>Insecta</taxon>
        <taxon>Pterygota</taxon>
        <taxon>Neoptera</taxon>
        <taxon>Paraneoptera</taxon>
        <taxon>Psocodea</taxon>
        <taxon>Troctomorpha</taxon>
        <taxon>Phthiraptera</taxon>
        <taxon>Anoplura</taxon>
        <taxon>Polyplacidae</taxon>
        <taxon>Polyplax</taxon>
    </lineage>
</organism>
<reference evidence="2 3" key="1">
    <citation type="submission" date="2023-10" db="EMBL/GenBank/DDBJ databases">
        <title>Genomes of two closely related lineages of the louse Polyplax serrata with different host specificities.</title>
        <authorList>
            <person name="Martinu J."/>
            <person name="Tarabai H."/>
            <person name="Stefka J."/>
            <person name="Hypsa V."/>
        </authorList>
    </citation>
    <scope>NUCLEOTIDE SEQUENCE [LARGE SCALE GENOMIC DNA]</scope>
    <source>
        <strain evidence="2">HR10_N</strain>
    </source>
</reference>
<gene>
    <name evidence="2" type="ORF">RUM43_006341</name>
</gene>
<name>A0AAN8S5D8_POLSC</name>
<comment type="caution">
    <text evidence="2">The sequence shown here is derived from an EMBL/GenBank/DDBJ whole genome shotgun (WGS) entry which is preliminary data.</text>
</comment>